<keyword evidence="1" id="KW-0472">Membrane</keyword>
<comment type="caution">
    <text evidence="2">The sequence shown here is derived from an EMBL/GenBank/DDBJ whole genome shotgun (WGS) entry which is preliminary data.</text>
</comment>
<evidence type="ECO:0000313" key="3">
    <source>
        <dbReference type="Proteomes" id="UP000752012"/>
    </source>
</evidence>
<dbReference type="RefSeq" id="WP_168009629.1">
    <property type="nucleotide sequence ID" value="NZ_JAATHJ010000047.1"/>
</dbReference>
<keyword evidence="1" id="KW-1133">Transmembrane helix</keyword>
<name>A0A969TWD0_9BACI</name>
<accession>A0A969TWD0</accession>
<keyword evidence="1" id="KW-0812">Transmembrane</keyword>
<keyword evidence="3" id="KW-1185">Reference proteome</keyword>
<proteinExistence type="predicted"/>
<dbReference type="Proteomes" id="UP000752012">
    <property type="component" value="Unassembled WGS sequence"/>
</dbReference>
<sequence>MKVFLISGVVIAAVVLLTLLPNYFQNPLAEFRDHEPEAIVIDQFDEDGSQVEQTVRLEEAAEIEEVASAFREADWTEADFPDGIPFYTYTLRFYEEEQMFNIDLFDGYMEITSMETGESRVYEAEDEPLQVIEQYTDDMEPIGELD</sequence>
<dbReference type="AlphaFoldDB" id="A0A969TWD0"/>
<reference evidence="2 3" key="1">
    <citation type="submission" date="2020-03" db="EMBL/GenBank/DDBJ databases">
        <title>Assessment of the enzymatic potential of alkaline-tolerant lipase obtained from Bacillus luteus H11 (technogenic soil) for the bioremediation of saline soils contaminated with petroleum substances.</title>
        <authorList>
            <person name="Kalwasinska A."/>
        </authorList>
    </citation>
    <scope>NUCLEOTIDE SEQUENCE [LARGE SCALE GENOMIC DNA]</scope>
    <source>
        <strain evidence="2 3">H11</strain>
    </source>
</reference>
<protein>
    <submittedName>
        <fullName evidence="2">Uncharacterized protein</fullName>
    </submittedName>
</protein>
<feature type="transmembrane region" description="Helical" evidence="1">
    <location>
        <begin position="6"/>
        <end position="24"/>
    </location>
</feature>
<evidence type="ECO:0000256" key="1">
    <source>
        <dbReference type="SAM" id="Phobius"/>
    </source>
</evidence>
<organism evidence="2 3">
    <name type="scientific">Alkalicoccus luteus</name>
    <dbReference type="NCBI Taxonomy" id="1237094"/>
    <lineage>
        <taxon>Bacteria</taxon>
        <taxon>Bacillati</taxon>
        <taxon>Bacillota</taxon>
        <taxon>Bacilli</taxon>
        <taxon>Bacillales</taxon>
        <taxon>Bacillaceae</taxon>
        <taxon>Alkalicoccus</taxon>
    </lineage>
</organism>
<dbReference type="EMBL" id="JAATHJ010000047">
    <property type="protein sequence ID" value="NJP39325.1"/>
    <property type="molecule type" value="Genomic_DNA"/>
</dbReference>
<evidence type="ECO:0000313" key="2">
    <source>
        <dbReference type="EMBL" id="NJP39325.1"/>
    </source>
</evidence>
<gene>
    <name evidence="2" type="ORF">HCN83_17275</name>
</gene>